<keyword evidence="2" id="KW-1185">Reference proteome</keyword>
<feature type="non-terminal residue" evidence="1">
    <location>
        <position position="1"/>
    </location>
</feature>
<protein>
    <submittedName>
        <fullName evidence="1">4100_t:CDS:1</fullName>
    </submittedName>
</protein>
<evidence type="ECO:0000313" key="1">
    <source>
        <dbReference type="EMBL" id="CAG8572527.1"/>
    </source>
</evidence>
<gene>
    <name evidence="1" type="ORF">DHETER_LOCUS6125</name>
</gene>
<dbReference type="EMBL" id="CAJVPU010007420">
    <property type="protein sequence ID" value="CAG8572527.1"/>
    <property type="molecule type" value="Genomic_DNA"/>
</dbReference>
<evidence type="ECO:0000313" key="2">
    <source>
        <dbReference type="Proteomes" id="UP000789702"/>
    </source>
</evidence>
<reference evidence="1" key="1">
    <citation type="submission" date="2021-06" db="EMBL/GenBank/DDBJ databases">
        <authorList>
            <person name="Kallberg Y."/>
            <person name="Tangrot J."/>
            <person name="Rosling A."/>
        </authorList>
    </citation>
    <scope>NUCLEOTIDE SEQUENCE</scope>
    <source>
        <strain evidence="1">IL203A</strain>
    </source>
</reference>
<organism evidence="1 2">
    <name type="scientific">Dentiscutata heterogama</name>
    <dbReference type="NCBI Taxonomy" id="1316150"/>
    <lineage>
        <taxon>Eukaryota</taxon>
        <taxon>Fungi</taxon>
        <taxon>Fungi incertae sedis</taxon>
        <taxon>Mucoromycota</taxon>
        <taxon>Glomeromycotina</taxon>
        <taxon>Glomeromycetes</taxon>
        <taxon>Diversisporales</taxon>
        <taxon>Gigasporaceae</taxon>
        <taxon>Dentiscutata</taxon>
    </lineage>
</organism>
<accession>A0ACA9M686</accession>
<dbReference type="Proteomes" id="UP000789702">
    <property type="component" value="Unassembled WGS sequence"/>
</dbReference>
<name>A0ACA9M686_9GLOM</name>
<proteinExistence type="predicted"/>
<comment type="caution">
    <text evidence="1">The sequence shown here is derived from an EMBL/GenBank/DDBJ whole genome shotgun (WGS) entry which is preliminary data.</text>
</comment>
<sequence length="94" mass="10791">QINVDVRENAISGETKRVEKYEEGNIHIQEHSYGSFIRAISLPRNVKTSDITAKFEQAIIPPILPEPTVNEIPILRFKDGAILSRTTWKRAYRD</sequence>